<gene>
    <name evidence="2" type="ORF">EDD79_104916</name>
</gene>
<evidence type="ECO:0000313" key="2">
    <source>
        <dbReference type="EMBL" id="TCP96799.1"/>
    </source>
</evidence>
<protein>
    <recommendedName>
        <fullName evidence="1">Polymerase/histidinol phosphatase N-terminal domain-containing protein</fullName>
    </recommendedName>
</protein>
<dbReference type="OrthoDB" id="9791620at2"/>
<reference evidence="2 3" key="1">
    <citation type="submission" date="2019-03" db="EMBL/GenBank/DDBJ databases">
        <title>Genomic Encyclopedia of Type Strains, Phase IV (KMG-IV): sequencing the most valuable type-strain genomes for metagenomic binning, comparative biology and taxonomic classification.</title>
        <authorList>
            <person name="Goeker M."/>
        </authorList>
    </citation>
    <scope>NUCLEOTIDE SEQUENCE [LARGE SCALE GENOMIC DNA]</scope>
    <source>
        <strain evidence="2 3">DSM 100013</strain>
    </source>
</reference>
<dbReference type="RefSeq" id="WP_132849536.1">
    <property type="nucleotide sequence ID" value="NZ_CP058648.1"/>
</dbReference>
<accession>A0A4R2T1P1</accession>
<dbReference type="InterPro" id="IPR016195">
    <property type="entry name" value="Pol/histidinol_Pase-like"/>
</dbReference>
<sequence length="273" mass="30509">MKYIDMHCHTIASDGSLNPTELVNYALEKGLNGIAVTDHDTVGGIKEAVEYSKSIKDFYCIPGIEISSEFLGQEVHILGYAINPDFEELNTLLEEMRVNRESRSVKMIQKLNDIGFEITYEEVRSLAKGVVGRPHIGQVLIQKGYVKNMHEVFSKYLKLGGVAYVPRFKITPLEAITIIKKSGGVPVLAHPGYIKNKEIIEKVISYGIGGIEVYYPTHEESQIDYFNTLAMENNIIVTGGSDFHSIPNEKNNRYDLGTSKILLNSIAKILELV</sequence>
<dbReference type="CDD" id="cd07438">
    <property type="entry name" value="PHP_HisPPase_AMP"/>
    <property type="match status" value="1"/>
</dbReference>
<dbReference type="PANTHER" id="PTHR42924">
    <property type="entry name" value="EXONUCLEASE"/>
    <property type="match status" value="1"/>
</dbReference>
<dbReference type="Proteomes" id="UP000295504">
    <property type="component" value="Unassembled WGS sequence"/>
</dbReference>
<dbReference type="GO" id="GO:0035312">
    <property type="term" value="F:5'-3' DNA exonuclease activity"/>
    <property type="evidence" value="ECO:0007669"/>
    <property type="project" value="TreeGrafter"/>
</dbReference>
<keyword evidence="3" id="KW-1185">Reference proteome</keyword>
<evidence type="ECO:0000259" key="1">
    <source>
        <dbReference type="SMART" id="SM00481"/>
    </source>
</evidence>
<dbReference type="InterPro" id="IPR003141">
    <property type="entry name" value="Pol/His_phosphatase_N"/>
</dbReference>
<comment type="caution">
    <text evidence="2">The sequence shown here is derived from an EMBL/GenBank/DDBJ whole genome shotgun (WGS) entry which is preliminary data.</text>
</comment>
<evidence type="ECO:0000313" key="3">
    <source>
        <dbReference type="Proteomes" id="UP000295504"/>
    </source>
</evidence>
<dbReference type="InterPro" id="IPR052018">
    <property type="entry name" value="PHP_domain"/>
</dbReference>
<dbReference type="GO" id="GO:0004534">
    <property type="term" value="F:5'-3' RNA exonuclease activity"/>
    <property type="evidence" value="ECO:0007669"/>
    <property type="project" value="TreeGrafter"/>
</dbReference>
<dbReference type="SMART" id="SM00481">
    <property type="entry name" value="POLIIIAc"/>
    <property type="match status" value="1"/>
</dbReference>
<dbReference type="Gene3D" id="1.10.150.650">
    <property type="match status" value="1"/>
</dbReference>
<feature type="domain" description="Polymerase/histidinol phosphatase N-terminal" evidence="1">
    <location>
        <begin position="4"/>
        <end position="70"/>
    </location>
</feature>
<organism evidence="2 3">
    <name type="scientific">Serpentinicella alkaliphila</name>
    <dbReference type="NCBI Taxonomy" id="1734049"/>
    <lineage>
        <taxon>Bacteria</taxon>
        <taxon>Bacillati</taxon>
        <taxon>Bacillota</taxon>
        <taxon>Clostridia</taxon>
        <taxon>Peptostreptococcales</taxon>
        <taxon>Natronincolaceae</taxon>
        <taxon>Serpentinicella</taxon>
    </lineage>
</organism>
<dbReference type="InterPro" id="IPR004013">
    <property type="entry name" value="PHP_dom"/>
</dbReference>
<dbReference type="EMBL" id="SLYC01000049">
    <property type="protein sequence ID" value="TCP96799.1"/>
    <property type="molecule type" value="Genomic_DNA"/>
</dbReference>
<proteinExistence type="predicted"/>
<name>A0A4R2T1P1_9FIRM</name>
<dbReference type="PANTHER" id="PTHR42924:SF3">
    <property type="entry name" value="POLYMERASE_HISTIDINOL PHOSPHATASE N-TERMINAL DOMAIN-CONTAINING PROTEIN"/>
    <property type="match status" value="1"/>
</dbReference>
<dbReference type="SUPFAM" id="SSF89550">
    <property type="entry name" value="PHP domain-like"/>
    <property type="match status" value="1"/>
</dbReference>
<dbReference type="Gene3D" id="3.20.20.140">
    <property type="entry name" value="Metal-dependent hydrolases"/>
    <property type="match status" value="1"/>
</dbReference>
<dbReference type="Pfam" id="PF02811">
    <property type="entry name" value="PHP"/>
    <property type="match status" value="1"/>
</dbReference>
<dbReference type="AlphaFoldDB" id="A0A4R2T1P1"/>